<dbReference type="SUPFAM" id="SSF53335">
    <property type="entry name" value="S-adenosyl-L-methionine-dependent methyltransferases"/>
    <property type="match status" value="1"/>
</dbReference>
<gene>
    <name evidence="1" type="ORF">TL5118_01894</name>
    <name evidence="2" type="ORF">TL5120_01286</name>
</gene>
<evidence type="ECO:0000313" key="2">
    <source>
        <dbReference type="EMBL" id="CUH71500.1"/>
    </source>
</evidence>
<dbReference type="Proteomes" id="UP000051887">
    <property type="component" value="Unassembled WGS sequence"/>
</dbReference>
<dbReference type="CDD" id="cd02440">
    <property type="entry name" value="AdoMet_MTases"/>
    <property type="match status" value="1"/>
</dbReference>
<dbReference type="Gene3D" id="3.40.50.150">
    <property type="entry name" value="Vaccinia Virus protein VP39"/>
    <property type="match status" value="1"/>
</dbReference>
<keyword evidence="2" id="KW-0808">Transferase</keyword>
<evidence type="ECO:0000313" key="1">
    <source>
        <dbReference type="EMBL" id="CUH66766.1"/>
    </source>
</evidence>
<dbReference type="OrthoDB" id="9805585at2"/>
<organism evidence="2 4">
    <name type="scientific">Thalassovita autumnalis</name>
    <dbReference type="NCBI Taxonomy" id="2072972"/>
    <lineage>
        <taxon>Bacteria</taxon>
        <taxon>Pseudomonadati</taxon>
        <taxon>Pseudomonadota</taxon>
        <taxon>Alphaproteobacteria</taxon>
        <taxon>Rhodobacterales</taxon>
        <taxon>Roseobacteraceae</taxon>
        <taxon>Thalassovita</taxon>
    </lineage>
</organism>
<protein>
    <submittedName>
        <fullName evidence="2">Dimethyladenosine transferase</fullName>
    </submittedName>
</protein>
<evidence type="ECO:0000313" key="3">
    <source>
        <dbReference type="Proteomes" id="UP000051086"/>
    </source>
</evidence>
<dbReference type="Proteomes" id="UP000051086">
    <property type="component" value="Unassembled WGS sequence"/>
</dbReference>
<sequence>MARDFTLFIGEMIRRPNEVGAVAPSSTKTAQWMCEGLAQVEGPIVEIGPGTGSFTRAILDHGIAPERLTLLEMGPRFCDTLREKFPGVQVLNRPGQDIDKIGLNNIGAVISGVPMLARPDLQRGVLEPAFRVLAPGASFTQFTYSIRTPFGDDLLSDLGLQSRKLATVWANLPPATIYRITRR</sequence>
<dbReference type="AlphaFoldDB" id="A0A0P1FFC5"/>
<accession>A0A0P1FFC5</accession>
<dbReference type="EMBL" id="CYSB01000027">
    <property type="protein sequence ID" value="CUH66766.1"/>
    <property type="molecule type" value="Genomic_DNA"/>
</dbReference>
<dbReference type="InterPro" id="IPR029063">
    <property type="entry name" value="SAM-dependent_MTases_sf"/>
</dbReference>
<proteinExistence type="predicted"/>
<dbReference type="EMBL" id="CYSC01000021">
    <property type="protein sequence ID" value="CUH71500.1"/>
    <property type="molecule type" value="Genomic_DNA"/>
</dbReference>
<dbReference type="GO" id="GO:0016740">
    <property type="term" value="F:transferase activity"/>
    <property type="evidence" value="ECO:0007669"/>
    <property type="project" value="UniProtKB-KW"/>
</dbReference>
<reference evidence="1 3" key="2">
    <citation type="submission" date="2015-09" db="EMBL/GenBank/DDBJ databases">
        <authorList>
            <person name="Rodrigo-Torres L."/>
            <person name="Arahal D.R."/>
        </authorList>
    </citation>
    <scope>NUCLEOTIDE SEQUENCE [LARGE SCALE GENOMIC DNA]</scope>
    <source>
        <strain evidence="1 3">CECT 5118</strain>
    </source>
</reference>
<name>A0A0P1FFC5_9RHOB</name>
<keyword evidence="3" id="KW-1185">Reference proteome</keyword>
<dbReference type="RefSeq" id="WP_058242813.1">
    <property type="nucleotide sequence ID" value="NZ_CYSB01000027.1"/>
</dbReference>
<evidence type="ECO:0000313" key="4">
    <source>
        <dbReference type="Proteomes" id="UP000051887"/>
    </source>
</evidence>
<reference evidence="2 4" key="1">
    <citation type="submission" date="2015-09" db="EMBL/GenBank/DDBJ databases">
        <authorList>
            <consortium name="Swine Surveillance"/>
        </authorList>
    </citation>
    <scope>NUCLEOTIDE SEQUENCE [LARGE SCALE GENOMIC DNA]</scope>
    <source>
        <strain evidence="2 4">5120</strain>
    </source>
</reference>